<gene>
    <name evidence="2" type="ORF">OXIME_000047</name>
</gene>
<keyword evidence="3" id="KW-1185">Reference proteome</keyword>
<dbReference type="KEGG" id="omr:OXIME_000047"/>
<dbReference type="AlphaFoldDB" id="A0AAX4NDF6"/>
<dbReference type="Proteomes" id="UP001451606">
    <property type="component" value="Chromosome"/>
</dbReference>
<reference evidence="2 3" key="1">
    <citation type="submission" date="2023-09" db="EMBL/GenBank/DDBJ databases">
        <authorList>
            <person name="Golyshina O.V."/>
            <person name="Lunev E.A."/>
            <person name="Bargiela R."/>
            <person name="Gaines M.C."/>
            <person name="Daum B."/>
            <person name="Bale N.J."/>
            <person name="Koenen M."/>
            <person name="Sinninghe Damst J.S."/>
            <person name="Yakimov M."/>
            <person name="Golyshin P.N."/>
        </authorList>
    </citation>
    <scope>NUCLEOTIDE SEQUENCE [LARGE SCALE GENOMIC DNA]</scope>
    <source>
        <strain evidence="2 3">M1</strain>
    </source>
</reference>
<evidence type="ECO:0000313" key="3">
    <source>
        <dbReference type="Proteomes" id="UP001451606"/>
    </source>
</evidence>
<protein>
    <submittedName>
        <fullName evidence="2">Uncharacterized protein</fullName>
    </submittedName>
</protein>
<evidence type="ECO:0000256" key="1">
    <source>
        <dbReference type="SAM" id="Phobius"/>
    </source>
</evidence>
<feature type="transmembrane region" description="Helical" evidence="1">
    <location>
        <begin position="116"/>
        <end position="135"/>
    </location>
</feature>
<dbReference type="RefSeq" id="WP_393971489.1">
    <property type="nucleotide sequence ID" value="NZ_CP133772.1"/>
</dbReference>
<dbReference type="GeneID" id="95966771"/>
<feature type="transmembrane region" description="Helical" evidence="1">
    <location>
        <begin position="43"/>
        <end position="72"/>
    </location>
</feature>
<dbReference type="EMBL" id="CP133772">
    <property type="protein sequence ID" value="WYX99515.1"/>
    <property type="molecule type" value="Genomic_DNA"/>
</dbReference>
<feature type="transmembrane region" description="Helical" evidence="1">
    <location>
        <begin position="141"/>
        <end position="161"/>
    </location>
</feature>
<proteinExistence type="predicted"/>
<evidence type="ECO:0000313" key="2">
    <source>
        <dbReference type="EMBL" id="WYX99515.1"/>
    </source>
</evidence>
<keyword evidence="1" id="KW-0472">Membrane</keyword>
<feature type="transmembrane region" description="Helical" evidence="1">
    <location>
        <begin position="78"/>
        <end position="96"/>
    </location>
</feature>
<keyword evidence="1" id="KW-1133">Transmembrane helix</keyword>
<name>A0AAX4NDF6_9ARCH</name>
<organism evidence="2 3">
    <name type="scientific">Oxyplasma meridianum</name>
    <dbReference type="NCBI Taxonomy" id="3073602"/>
    <lineage>
        <taxon>Archaea</taxon>
        <taxon>Methanobacteriati</taxon>
        <taxon>Thermoplasmatota</taxon>
        <taxon>Thermoplasmata</taxon>
        <taxon>Thermoplasmatales</taxon>
        <taxon>Thermoplasmataceae</taxon>
        <taxon>Oxyplasma</taxon>
    </lineage>
</organism>
<sequence length="198" mass="21499">MPLFAVLISTAILVAIFHMIAPDHWVPLLIISKTRNYSRKSKYGIAVLLGLGHSGSSVLVAFLVLLVGIMVLKSSVHLLTDISILLMFIIAAYFILNGLREANESNDELMSRSALAVSAFPDLAYLPIFIASFRLGSVDTAYITTTFIAVTTLTLAAVVWLTSNLPGTKRLKNMPGRFTDYLIGLILVITGVVVYLGL</sequence>
<feature type="transmembrane region" description="Helical" evidence="1">
    <location>
        <begin position="6"/>
        <end position="31"/>
    </location>
</feature>
<feature type="transmembrane region" description="Helical" evidence="1">
    <location>
        <begin position="181"/>
        <end position="197"/>
    </location>
</feature>
<accession>A0AAX4NDF6</accession>
<keyword evidence="1" id="KW-0812">Transmembrane</keyword>